<reference evidence="6 7" key="2">
    <citation type="journal article" date="2017" name="Antonie Van Leeuwenhoek">
        <title>Rhizobium rhizosphaerae sp. nov., a novel species isolated from rice rhizosphere.</title>
        <authorList>
            <person name="Zhao J.J."/>
            <person name="Zhang J."/>
            <person name="Zhang R.J."/>
            <person name="Zhang C.W."/>
            <person name="Yin H.Q."/>
            <person name="Zhang X.X."/>
        </authorList>
    </citation>
    <scope>NUCLEOTIDE SEQUENCE [LARGE SCALE GENOMIC DNA]</scope>
    <source>
        <strain evidence="6 7">ACAM 611</strain>
    </source>
</reference>
<feature type="transmembrane region" description="Helical" evidence="5">
    <location>
        <begin position="65"/>
        <end position="88"/>
    </location>
</feature>
<dbReference type="PANTHER" id="PTHR36926:SF1">
    <property type="entry name" value="COLICIN V PRODUCTION PROTEIN"/>
    <property type="match status" value="1"/>
</dbReference>
<evidence type="ECO:0000313" key="6">
    <source>
        <dbReference type="EMBL" id="GAB55279.1"/>
    </source>
</evidence>
<evidence type="ECO:0000256" key="5">
    <source>
        <dbReference type="SAM" id="Phobius"/>
    </source>
</evidence>
<comment type="caution">
    <text evidence="6">The sequence shown here is derived from an EMBL/GenBank/DDBJ whole genome shotgun (WGS) entry which is preliminary data.</text>
</comment>
<dbReference type="GO" id="GO:0016020">
    <property type="term" value="C:membrane"/>
    <property type="evidence" value="ECO:0007669"/>
    <property type="project" value="UniProtKB-SubCell"/>
</dbReference>
<dbReference type="PANTHER" id="PTHR36926">
    <property type="entry name" value="COLICIN V PRODUCTION PROTEIN"/>
    <property type="match status" value="1"/>
</dbReference>
<dbReference type="AlphaFoldDB" id="H5TAF2"/>
<dbReference type="InterPro" id="IPR052719">
    <property type="entry name" value="CvpA-like"/>
</dbReference>
<dbReference type="STRING" id="56804.BAE46_13775"/>
<organism evidence="6 7">
    <name type="scientific">Glaciecola punicea ACAM 611</name>
    <dbReference type="NCBI Taxonomy" id="1121923"/>
    <lineage>
        <taxon>Bacteria</taxon>
        <taxon>Pseudomonadati</taxon>
        <taxon>Pseudomonadota</taxon>
        <taxon>Gammaproteobacteria</taxon>
        <taxon>Alteromonadales</taxon>
        <taxon>Alteromonadaceae</taxon>
        <taxon>Glaciecola</taxon>
    </lineage>
</organism>
<evidence type="ECO:0000256" key="2">
    <source>
        <dbReference type="ARBA" id="ARBA00022692"/>
    </source>
</evidence>
<proteinExistence type="predicted"/>
<keyword evidence="2 5" id="KW-0812">Transmembrane</keyword>
<reference evidence="6 7" key="1">
    <citation type="journal article" date="2012" name="J. Bacteriol.">
        <title>Genome sequence of proteorhodopsin-containing sea ice bacterium Glaciecola punicea ACAM 611T.</title>
        <authorList>
            <person name="Qin Q.-L."/>
            <person name="Xie B.-B."/>
            <person name="Shu Y.-L."/>
            <person name="Rong J.-C."/>
            <person name="Zhao D.-L."/>
            <person name="Zhang X.-Y."/>
            <person name="Chen X.-L."/>
            <person name="Zhou B.-C."/>
            <person name="Zhanga Y.-Z."/>
        </authorList>
    </citation>
    <scope>NUCLEOTIDE SEQUENCE [LARGE SCALE GENOMIC DNA]</scope>
    <source>
        <strain evidence="6 7">ACAM 611</strain>
    </source>
</reference>
<dbReference type="EMBL" id="BAET01000008">
    <property type="protein sequence ID" value="GAB55279.1"/>
    <property type="molecule type" value="Genomic_DNA"/>
</dbReference>
<dbReference type="OrthoDB" id="9810601at2"/>
<comment type="subcellular location">
    <subcellularLocation>
        <location evidence="1">Membrane</location>
        <topology evidence="1">Multi-pass membrane protein</topology>
    </subcellularLocation>
</comment>
<dbReference type="eggNOG" id="COG1286">
    <property type="taxonomic scope" value="Bacteria"/>
</dbReference>
<feature type="transmembrane region" description="Helical" evidence="5">
    <location>
        <begin position="100"/>
        <end position="123"/>
    </location>
</feature>
<evidence type="ECO:0000256" key="1">
    <source>
        <dbReference type="ARBA" id="ARBA00004141"/>
    </source>
</evidence>
<sequence length="164" mass="18354">MNWFDFTIISIIAFSTLISLVRGFVKEAISLFIWIAAFFVARTFYPQLAELLNQINEPTLRNATAIGILFTGTLIVGALINYVISQLVRVTGLGGTDRALGMVFGALRGVLIVSALLFAIDTFTTFAQAGWWTSSMLVPEFGIIIEWFFEFMKERSSFYQVNNV</sequence>
<dbReference type="Pfam" id="PF02674">
    <property type="entry name" value="Colicin_V"/>
    <property type="match status" value="1"/>
</dbReference>
<name>H5TAF2_9ALTE</name>
<dbReference type="RefSeq" id="WP_006004203.1">
    <property type="nucleotide sequence ID" value="NZ_BAET01000008.1"/>
</dbReference>
<gene>
    <name evidence="6" type="primary">cvpA</name>
    <name evidence="6" type="ORF">GPUN_1150</name>
</gene>
<keyword evidence="7" id="KW-1185">Reference proteome</keyword>
<feature type="transmembrane region" description="Helical" evidence="5">
    <location>
        <begin position="129"/>
        <end position="149"/>
    </location>
</feature>
<accession>H5TAF2</accession>
<dbReference type="InterPro" id="IPR003825">
    <property type="entry name" value="Colicin-V_CvpA"/>
</dbReference>
<evidence type="ECO:0000313" key="7">
    <source>
        <dbReference type="Proteomes" id="UP000053586"/>
    </source>
</evidence>
<evidence type="ECO:0000256" key="3">
    <source>
        <dbReference type="ARBA" id="ARBA00022989"/>
    </source>
</evidence>
<dbReference type="Proteomes" id="UP000053586">
    <property type="component" value="Unassembled WGS sequence"/>
</dbReference>
<dbReference type="GO" id="GO:0009403">
    <property type="term" value="P:toxin biosynthetic process"/>
    <property type="evidence" value="ECO:0007669"/>
    <property type="project" value="InterPro"/>
</dbReference>
<evidence type="ECO:0000256" key="4">
    <source>
        <dbReference type="ARBA" id="ARBA00023136"/>
    </source>
</evidence>
<feature type="transmembrane region" description="Helical" evidence="5">
    <location>
        <begin position="28"/>
        <end position="45"/>
    </location>
</feature>
<keyword evidence="4 5" id="KW-0472">Membrane</keyword>
<feature type="transmembrane region" description="Helical" evidence="5">
    <location>
        <begin position="6"/>
        <end position="21"/>
    </location>
</feature>
<keyword evidence="3 5" id="KW-1133">Transmembrane helix</keyword>
<protein>
    <submittedName>
        <fullName evidence="6">Membrane protein required for colicin V production</fullName>
    </submittedName>
</protein>